<dbReference type="PROSITE" id="PS50879">
    <property type="entry name" value="RNASE_H_1"/>
    <property type="match status" value="1"/>
</dbReference>
<organism evidence="12 13">
    <name type="scientific">Microbacterium laevaniformans</name>
    <dbReference type="NCBI Taxonomy" id="36807"/>
    <lineage>
        <taxon>Bacteria</taxon>
        <taxon>Bacillati</taxon>
        <taxon>Actinomycetota</taxon>
        <taxon>Actinomycetes</taxon>
        <taxon>Micrococcales</taxon>
        <taxon>Microbacteriaceae</taxon>
        <taxon>Microbacterium</taxon>
    </lineage>
</organism>
<keyword evidence="7" id="KW-0479">Metal-binding</keyword>
<accession>A0A150H6I5</accession>
<dbReference type="GO" id="GO:0004523">
    <property type="term" value="F:RNA-DNA hybrid ribonuclease activity"/>
    <property type="evidence" value="ECO:0007669"/>
    <property type="project" value="UniProtKB-EC"/>
</dbReference>
<dbReference type="STRING" id="36807.Mlaev_02824"/>
<sequence length="206" mass="22032">MSSAYERSQYAPAASAACPIEYRRTVTSATDPTDTYTVATDGACKGNPGPTGWAWVGEDGHWAAGAIPVGTNNIGELMGLLKAIEDHADVAHLVVQADSKYAIDTYSSWMDGHRRRGWKTSTGAPTKNRDLLEQLIAARDARRAAGLPDVVLEHVRGHQGHVLNEWADERAVRGAEHAAKGTASAWSSLGGLHPQLDVSAAPKKKR</sequence>
<gene>
    <name evidence="12" type="primary">rnhA</name>
    <name evidence="12" type="ORF">Mlaev_02824</name>
</gene>
<comment type="caution">
    <text evidence="12">The sequence shown here is derived from an EMBL/GenBank/DDBJ whole genome shotgun (WGS) entry which is preliminary data.</text>
</comment>
<keyword evidence="10" id="KW-0460">Magnesium</keyword>
<feature type="domain" description="RNase H type-1" evidence="11">
    <location>
        <begin position="32"/>
        <end position="176"/>
    </location>
</feature>
<reference evidence="12 13" key="1">
    <citation type="submission" date="2016-01" db="EMBL/GenBank/DDBJ databases">
        <title>Draft genome sequences of Microbacterium laevaniformans LCDC 91-0039 and the type strain of Microbacterium hominis LCDC 84-209.</title>
        <authorList>
            <person name="Bernier A.-M."/>
            <person name="Bernard K."/>
        </authorList>
    </citation>
    <scope>NUCLEOTIDE SEQUENCE [LARGE SCALE GENOMIC DNA]</scope>
    <source>
        <strain evidence="12 13">LCDC 91-0039</strain>
    </source>
</reference>
<evidence type="ECO:0000256" key="8">
    <source>
        <dbReference type="ARBA" id="ARBA00022759"/>
    </source>
</evidence>
<dbReference type="EC" id="3.1.26.4" evidence="5"/>
<dbReference type="Proteomes" id="UP000075357">
    <property type="component" value="Unassembled WGS sequence"/>
</dbReference>
<dbReference type="InterPro" id="IPR002156">
    <property type="entry name" value="RNaseH_domain"/>
</dbReference>
<proteinExistence type="inferred from homology"/>
<dbReference type="PANTHER" id="PTHR10642:SF26">
    <property type="entry name" value="RIBONUCLEASE H1"/>
    <property type="match status" value="1"/>
</dbReference>
<evidence type="ECO:0000256" key="5">
    <source>
        <dbReference type="ARBA" id="ARBA00012180"/>
    </source>
</evidence>
<evidence type="ECO:0000256" key="9">
    <source>
        <dbReference type="ARBA" id="ARBA00022801"/>
    </source>
</evidence>
<dbReference type="CDD" id="cd09278">
    <property type="entry name" value="RNase_HI_prokaryote_like"/>
    <property type="match status" value="1"/>
</dbReference>
<evidence type="ECO:0000256" key="1">
    <source>
        <dbReference type="ARBA" id="ARBA00000077"/>
    </source>
</evidence>
<evidence type="ECO:0000259" key="11">
    <source>
        <dbReference type="PROSITE" id="PS50879"/>
    </source>
</evidence>
<evidence type="ECO:0000313" key="13">
    <source>
        <dbReference type="Proteomes" id="UP000075357"/>
    </source>
</evidence>
<keyword evidence="8" id="KW-0255">Endonuclease</keyword>
<evidence type="ECO:0000256" key="10">
    <source>
        <dbReference type="ARBA" id="ARBA00022842"/>
    </source>
</evidence>
<dbReference type="Gene3D" id="3.30.420.10">
    <property type="entry name" value="Ribonuclease H-like superfamily/Ribonuclease H"/>
    <property type="match status" value="1"/>
</dbReference>
<evidence type="ECO:0000256" key="2">
    <source>
        <dbReference type="ARBA" id="ARBA00001946"/>
    </source>
</evidence>
<evidence type="ECO:0000313" key="12">
    <source>
        <dbReference type="EMBL" id="KXZ57634.1"/>
    </source>
</evidence>
<dbReference type="EMBL" id="LRAD01000057">
    <property type="protein sequence ID" value="KXZ57634.1"/>
    <property type="molecule type" value="Genomic_DNA"/>
</dbReference>
<comment type="similarity">
    <text evidence="3">Belongs to the RNase H family.</text>
</comment>
<dbReference type="InterPro" id="IPR050092">
    <property type="entry name" value="RNase_H"/>
</dbReference>
<dbReference type="InterPro" id="IPR036397">
    <property type="entry name" value="RNaseH_sf"/>
</dbReference>
<name>A0A150H6I5_9MICO</name>
<dbReference type="PANTHER" id="PTHR10642">
    <property type="entry name" value="RIBONUCLEASE H1"/>
    <property type="match status" value="1"/>
</dbReference>
<dbReference type="GO" id="GO:0046872">
    <property type="term" value="F:metal ion binding"/>
    <property type="evidence" value="ECO:0007669"/>
    <property type="project" value="UniProtKB-KW"/>
</dbReference>
<evidence type="ECO:0000256" key="3">
    <source>
        <dbReference type="ARBA" id="ARBA00005300"/>
    </source>
</evidence>
<comment type="cofactor">
    <cofactor evidence="2">
        <name>Mg(2+)</name>
        <dbReference type="ChEBI" id="CHEBI:18420"/>
    </cofactor>
</comment>
<dbReference type="InterPro" id="IPR012337">
    <property type="entry name" value="RNaseH-like_sf"/>
</dbReference>
<protein>
    <recommendedName>
        <fullName evidence="5">ribonuclease H</fullName>
        <ecNumber evidence="5">3.1.26.4</ecNumber>
    </recommendedName>
</protein>
<dbReference type="AlphaFoldDB" id="A0A150H6I5"/>
<evidence type="ECO:0000256" key="6">
    <source>
        <dbReference type="ARBA" id="ARBA00022722"/>
    </source>
</evidence>
<evidence type="ECO:0000256" key="7">
    <source>
        <dbReference type="ARBA" id="ARBA00022723"/>
    </source>
</evidence>
<dbReference type="PATRIC" id="fig|36807.3.peg.2874"/>
<evidence type="ECO:0000256" key="4">
    <source>
        <dbReference type="ARBA" id="ARBA00011245"/>
    </source>
</evidence>
<comment type="subunit">
    <text evidence="4">Monomer.</text>
</comment>
<dbReference type="InterPro" id="IPR022892">
    <property type="entry name" value="RNaseHI"/>
</dbReference>
<keyword evidence="13" id="KW-1185">Reference proteome</keyword>
<keyword evidence="6" id="KW-0540">Nuclease</keyword>
<dbReference type="PROSITE" id="PS51257">
    <property type="entry name" value="PROKAR_LIPOPROTEIN"/>
    <property type="match status" value="1"/>
</dbReference>
<keyword evidence="9 12" id="KW-0378">Hydrolase</keyword>
<dbReference type="GO" id="GO:0003676">
    <property type="term" value="F:nucleic acid binding"/>
    <property type="evidence" value="ECO:0007669"/>
    <property type="project" value="InterPro"/>
</dbReference>
<dbReference type="GO" id="GO:0043137">
    <property type="term" value="P:DNA replication, removal of RNA primer"/>
    <property type="evidence" value="ECO:0007669"/>
    <property type="project" value="TreeGrafter"/>
</dbReference>
<dbReference type="Pfam" id="PF00075">
    <property type="entry name" value="RNase_H"/>
    <property type="match status" value="1"/>
</dbReference>
<comment type="catalytic activity">
    <reaction evidence="1">
        <text>Endonucleolytic cleavage to 5'-phosphomonoester.</text>
        <dbReference type="EC" id="3.1.26.4"/>
    </reaction>
</comment>
<dbReference type="SUPFAM" id="SSF53098">
    <property type="entry name" value="Ribonuclease H-like"/>
    <property type="match status" value="1"/>
</dbReference>